<dbReference type="EMBL" id="MT144786">
    <property type="protein sequence ID" value="QJH99395.1"/>
    <property type="molecule type" value="Genomic_DNA"/>
</dbReference>
<protein>
    <submittedName>
        <fullName evidence="1">Uncharacterized protein</fullName>
    </submittedName>
</protein>
<gene>
    <name evidence="1" type="ORF">TM448B01577_0014</name>
</gene>
<organism evidence="1">
    <name type="scientific">viral metagenome</name>
    <dbReference type="NCBI Taxonomy" id="1070528"/>
    <lineage>
        <taxon>unclassified sequences</taxon>
        <taxon>metagenomes</taxon>
        <taxon>organismal metagenomes</taxon>
    </lineage>
</organism>
<evidence type="ECO:0000313" key="1">
    <source>
        <dbReference type="EMBL" id="QJH99395.1"/>
    </source>
</evidence>
<proteinExistence type="predicted"/>
<sequence length="67" mass="7560">MFSDRQLDRIMGHSLGVNDESQSLLHQVIDSNTTLKKQRKGIKVSEWQGCYDGGWQGLIVPDAFARP</sequence>
<dbReference type="AlphaFoldDB" id="A0A6M3XSY8"/>
<reference evidence="1" key="1">
    <citation type="submission" date="2020-03" db="EMBL/GenBank/DDBJ databases">
        <title>The deep terrestrial virosphere.</title>
        <authorList>
            <person name="Holmfeldt K."/>
            <person name="Nilsson E."/>
            <person name="Simone D."/>
            <person name="Lopez-Fernandez M."/>
            <person name="Wu X."/>
            <person name="de Brujin I."/>
            <person name="Lundin D."/>
            <person name="Andersson A."/>
            <person name="Bertilsson S."/>
            <person name="Dopson M."/>
        </authorList>
    </citation>
    <scope>NUCLEOTIDE SEQUENCE</scope>
    <source>
        <strain evidence="1">TM448B01577</strain>
    </source>
</reference>
<name>A0A6M3XSY8_9ZZZZ</name>
<accession>A0A6M3XSY8</accession>